<evidence type="ECO:0000256" key="3">
    <source>
        <dbReference type="ARBA" id="ARBA00022606"/>
    </source>
</evidence>
<comment type="subcellular location">
    <subcellularLocation>
        <location evidence="1 10">Cell membrane</location>
        <topology evidence="1 10">Multi-pass membrane protein</topology>
    </subcellularLocation>
</comment>
<keyword evidence="4 10" id="KW-0812">Transmembrane</keyword>
<evidence type="ECO:0000256" key="4">
    <source>
        <dbReference type="ARBA" id="ARBA00022692"/>
    </source>
</evidence>
<gene>
    <name evidence="11" type="primary">Or-333</name>
    <name evidence="11" type="synonym">Nful_v1.0-Or-333</name>
    <name evidence="11" type="ORF">NFUL_NFUL000270</name>
</gene>
<dbReference type="EMBL" id="SGBU01000353">
    <property type="protein sequence ID" value="KAF3054382.1"/>
    <property type="molecule type" value="Genomic_DNA"/>
</dbReference>
<evidence type="ECO:0000256" key="8">
    <source>
        <dbReference type="ARBA" id="ARBA00023170"/>
    </source>
</evidence>
<accession>A0A6G1LP94</accession>
<keyword evidence="9 10" id="KW-0807">Transducer</keyword>
<organism evidence="11 12">
    <name type="scientific">Nylanderia fulva</name>
    <dbReference type="NCBI Taxonomy" id="613905"/>
    <lineage>
        <taxon>Eukaryota</taxon>
        <taxon>Metazoa</taxon>
        <taxon>Ecdysozoa</taxon>
        <taxon>Arthropoda</taxon>
        <taxon>Hexapoda</taxon>
        <taxon>Insecta</taxon>
        <taxon>Pterygota</taxon>
        <taxon>Neoptera</taxon>
        <taxon>Endopterygota</taxon>
        <taxon>Hymenoptera</taxon>
        <taxon>Apocrita</taxon>
        <taxon>Aculeata</taxon>
        <taxon>Formicoidea</taxon>
        <taxon>Formicidae</taxon>
        <taxon>Formicinae</taxon>
        <taxon>Nylanderia</taxon>
    </lineage>
</organism>
<evidence type="ECO:0000256" key="1">
    <source>
        <dbReference type="ARBA" id="ARBA00004651"/>
    </source>
</evidence>
<keyword evidence="3 10" id="KW-0716">Sensory transduction</keyword>
<evidence type="ECO:0000256" key="10">
    <source>
        <dbReference type="RuleBase" id="RU351113"/>
    </source>
</evidence>
<evidence type="ECO:0000256" key="5">
    <source>
        <dbReference type="ARBA" id="ARBA00022725"/>
    </source>
</evidence>
<keyword evidence="12" id="KW-1185">Reference proteome</keyword>
<protein>
    <recommendedName>
        <fullName evidence="10">Odorant receptor</fullName>
    </recommendedName>
</protein>
<feature type="transmembrane region" description="Helical" evidence="10">
    <location>
        <begin position="111"/>
        <end position="128"/>
    </location>
</feature>
<dbReference type="GO" id="GO:0005549">
    <property type="term" value="F:odorant binding"/>
    <property type="evidence" value="ECO:0007669"/>
    <property type="project" value="InterPro"/>
</dbReference>
<reference evidence="11 12" key="1">
    <citation type="submission" date="2019-08" db="EMBL/GenBank/DDBJ databases">
        <title>High quality draft denovo assembly of Nylanderia fulva.</title>
        <authorList>
            <person name="Vargo E.L."/>
            <person name="Tarone A.M."/>
            <person name="Konganti K.R."/>
        </authorList>
    </citation>
    <scope>NUCLEOTIDE SEQUENCE [LARGE SCALE GENOMIC DNA]</scope>
    <source>
        <strain evidence="11">TAMU-Nful-2015</strain>
        <tissue evidence="11">Whole body</tissue>
    </source>
</reference>
<dbReference type="PANTHER" id="PTHR21137">
    <property type="entry name" value="ODORANT RECEPTOR"/>
    <property type="match status" value="1"/>
</dbReference>
<comment type="similarity">
    <text evidence="10">Belongs to the insect chemoreceptor superfamily. Heteromeric odorant receptor channel (TC 1.A.69) family.</text>
</comment>
<comment type="caution">
    <text evidence="10">Lacks conserved residue(s) required for the propagation of feature annotation.</text>
</comment>
<feature type="transmembrane region" description="Helical" evidence="10">
    <location>
        <begin position="260"/>
        <end position="282"/>
    </location>
</feature>
<dbReference type="Proteomes" id="UP000479987">
    <property type="component" value="Unassembled WGS sequence"/>
</dbReference>
<sequence>MHGEMLKYYSRNKFFLSMLGIWPYQSKMIKHIIPVSFLYIAWGDMTLTVEATINNILLIGSVVKYLNIVINNNKVKNLLEMMEDHWQLFQSKCELHVLRYYGNINQLVTKYYSAYINIIVAVFFLIPLKPRILDLIIPLNESRPYIFICGGEWGVDKVEYYYPILFHCLICIIMVLDVCIRLENIHDKTEHIEDEMPQKHLEIKEHYSEYHKMIACLKKHQIIYIYNCDVIILALNIIILSLSGLQILSKLGETEEMIRFGFIAIGATTHLITMCIPGQLLANKSEELFDKAYNTRWYMFSSKTTKLLSILLHRTLEPCVLTAENMAVMSVETFSSVMQTAMSYFFTTFLSMS</sequence>
<dbReference type="PANTHER" id="PTHR21137:SF35">
    <property type="entry name" value="ODORANT RECEPTOR 19A-RELATED"/>
    <property type="match status" value="1"/>
</dbReference>
<evidence type="ECO:0000256" key="9">
    <source>
        <dbReference type="ARBA" id="ARBA00023224"/>
    </source>
</evidence>
<name>A0A6G1LP94_9HYME</name>
<keyword evidence="8 10" id="KW-0675">Receptor</keyword>
<comment type="caution">
    <text evidence="11">The sequence shown here is derived from an EMBL/GenBank/DDBJ whole genome shotgun (WGS) entry which is preliminary data.</text>
</comment>
<keyword evidence="6 10" id="KW-1133">Transmembrane helix</keyword>
<dbReference type="GO" id="GO:0007165">
    <property type="term" value="P:signal transduction"/>
    <property type="evidence" value="ECO:0007669"/>
    <property type="project" value="UniProtKB-KW"/>
</dbReference>
<proteinExistence type="inferred from homology"/>
<evidence type="ECO:0000313" key="11">
    <source>
        <dbReference type="EMBL" id="KAF3054382.1"/>
    </source>
</evidence>
<dbReference type="InterPro" id="IPR004117">
    <property type="entry name" value="7tm6_olfct_rcpt"/>
</dbReference>
<feature type="transmembrane region" description="Helical" evidence="10">
    <location>
        <begin position="222"/>
        <end position="248"/>
    </location>
</feature>
<dbReference type="GO" id="GO:0005886">
    <property type="term" value="C:plasma membrane"/>
    <property type="evidence" value="ECO:0007669"/>
    <property type="project" value="UniProtKB-SubCell"/>
</dbReference>
<feature type="transmembrane region" description="Helical" evidence="10">
    <location>
        <begin position="160"/>
        <end position="180"/>
    </location>
</feature>
<dbReference type="AlphaFoldDB" id="A0A6G1LP94"/>
<dbReference type="GO" id="GO:0004984">
    <property type="term" value="F:olfactory receptor activity"/>
    <property type="evidence" value="ECO:0007669"/>
    <property type="project" value="InterPro"/>
</dbReference>
<evidence type="ECO:0000256" key="6">
    <source>
        <dbReference type="ARBA" id="ARBA00022989"/>
    </source>
</evidence>
<evidence type="ECO:0000256" key="7">
    <source>
        <dbReference type="ARBA" id="ARBA00023136"/>
    </source>
</evidence>
<keyword evidence="5 10" id="KW-0552">Olfaction</keyword>
<evidence type="ECO:0000256" key="2">
    <source>
        <dbReference type="ARBA" id="ARBA00022475"/>
    </source>
</evidence>
<keyword evidence="2" id="KW-1003">Cell membrane</keyword>
<keyword evidence="7 10" id="KW-0472">Membrane</keyword>
<dbReference type="Pfam" id="PF02949">
    <property type="entry name" value="7tm_6"/>
    <property type="match status" value="1"/>
</dbReference>
<evidence type="ECO:0000313" key="12">
    <source>
        <dbReference type="Proteomes" id="UP000479987"/>
    </source>
</evidence>